<sequence length="65" mass="7718">MYCSHSIVFRSTTSKASINRISFNRYRLSINLHHSVCNYLRFRSVCDEILYLLSNHLQSILIIIR</sequence>
<organism evidence="1 2">
    <name type="scientific">Helianthus annuus</name>
    <name type="common">Common sunflower</name>
    <dbReference type="NCBI Taxonomy" id="4232"/>
    <lineage>
        <taxon>Eukaryota</taxon>
        <taxon>Viridiplantae</taxon>
        <taxon>Streptophyta</taxon>
        <taxon>Embryophyta</taxon>
        <taxon>Tracheophyta</taxon>
        <taxon>Spermatophyta</taxon>
        <taxon>Magnoliopsida</taxon>
        <taxon>eudicotyledons</taxon>
        <taxon>Gunneridae</taxon>
        <taxon>Pentapetalae</taxon>
        <taxon>asterids</taxon>
        <taxon>campanulids</taxon>
        <taxon>Asterales</taxon>
        <taxon>Asteraceae</taxon>
        <taxon>Asteroideae</taxon>
        <taxon>Heliantheae alliance</taxon>
        <taxon>Heliantheae</taxon>
        <taxon>Helianthus</taxon>
    </lineage>
</organism>
<gene>
    <name evidence="1" type="ORF">HannXRQ_Chr06g0177101</name>
</gene>
<evidence type="ECO:0000313" key="2">
    <source>
        <dbReference type="Proteomes" id="UP000215914"/>
    </source>
</evidence>
<dbReference type="EMBL" id="CM007895">
    <property type="protein sequence ID" value="OTG22959.1"/>
    <property type="molecule type" value="Genomic_DNA"/>
</dbReference>
<dbReference type="AlphaFoldDB" id="A0A251UIR7"/>
<dbReference type="InParanoid" id="A0A251UIR7"/>
<reference evidence="2" key="1">
    <citation type="journal article" date="2017" name="Nature">
        <title>The sunflower genome provides insights into oil metabolism, flowering and Asterid evolution.</title>
        <authorList>
            <person name="Badouin H."/>
            <person name="Gouzy J."/>
            <person name="Grassa C.J."/>
            <person name="Murat F."/>
            <person name="Staton S.E."/>
            <person name="Cottret L."/>
            <person name="Lelandais-Briere C."/>
            <person name="Owens G.L."/>
            <person name="Carrere S."/>
            <person name="Mayjonade B."/>
            <person name="Legrand L."/>
            <person name="Gill N."/>
            <person name="Kane N.C."/>
            <person name="Bowers J.E."/>
            <person name="Hubner S."/>
            <person name="Bellec A."/>
            <person name="Berard A."/>
            <person name="Berges H."/>
            <person name="Blanchet N."/>
            <person name="Boniface M.C."/>
            <person name="Brunel D."/>
            <person name="Catrice O."/>
            <person name="Chaidir N."/>
            <person name="Claudel C."/>
            <person name="Donnadieu C."/>
            <person name="Faraut T."/>
            <person name="Fievet G."/>
            <person name="Helmstetter N."/>
            <person name="King M."/>
            <person name="Knapp S.J."/>
            <person name="Lai Z."/>
            <person name="Le Paslier M.C."/>
            <person name="Lippi Y."/>
            <person name="Lorenzon L."/>
            <person name="Mandel J.R."/>
            <person name="Marage G."/>
            <person name="Marchand G."/>
            <person name="Marquand E."/>
            <person name="Bret-Mestries E."/>
            <person name="Morien E."/>
            <person name="Nambeesan S."/>
            <person name="Nguyen T."/>
            <person name="Pegot-Espagnet P."/>
            <person name="Pouilly N."/>
            <person name="Raftis F."/>
            <person name="Sallet E."/>
            <person name="Schiex T."/>
            <person name="Thomas J."/>
            <person name="Vandecasteele C."/>
            <person name="Vares D."/>
            <person name="Vear F."/>
            <person name="Vautrin S."/>
            <person name="Crespi M."/>
            <person name="Mangin B."/>
            <person name="Burke J.M."/>
            <person name="Salse J."/>
            <person name="Munos S."/>
            <person name="Vincourt P."/>
            <person name="Rieseberg L.H."/>
            <person name="Langlade N.B."/>
        </authorList>
    </citation>
    <scope>NUCLEOTIDE SEQUENCE [LARGE SCALE GENOMIC DNA]</scope>
    <source>
        <strain evidence="2">cv. SF193</strain>
    </source>
</reference>
<protein>
    <submittedName>
        <fullName evidence="1">Uncharacterized protein</fullName>
    </submittedName>
</protein>
<name>A0A251UIR7_HELAN</name>
<proteinExistence type="predicted"/>
<keyword evidence="2" id="KW-1185">Reference proteome</keyword>
<accession>A0A251UIR7</accession>
<dbReference type="Proteomes" id="UP000215914">
    <property type="component" value="Chromosome 6"/>
</dbReference>
<evidence type="ECO:0000313" key="1">
    <source>
        <dbReference type="EMBL" id="OTG22959.1"/>
    </source>
</evidence>